<dbReference type="OrthoDB" id="2948407at2759"/>
<keyword evidence="1" id="KW-1133">Transmembrane helix</keyword>
<protein>
    <submittedName>
        <fullName evidence="2">Uncharacterized protein</fullName>
    </submittedName>
</protein>
<feature type="transmembrane region" description="Helical" evidence="1">
    <location>
        <begin position="62"/>
        <end position="84"/>
    </location>
</feature>
<comment type="caution">
    <text evidence="2">The sequence shown here is derived from an EMBL/GenBank/DDBJ whole genome shotgun (WGS) entry which is preliminary data.</text>
</comment>
<feature type="transmembrane region" description="Helical" evidence="1">
    <location>
        <begin position="160"/>
        <end position="184"/>
    </location>
</feature>
<gene>
    <name evidence="2" type="ORF">BD626DRAFT_104693</name>
</gene>
<keyword evidence="1" id="KW-0472">Membrane</keyword>
<organism evidence="2 3">
    <name type="scientific">Schizophyllum amplum</name>
    <dbReference type="NCBI Taxonomy" id="97359"/>
    <lineage>
        <taxon>Eukaryota</taxon>
        <taxon>Fungi</taxon>
        <taxon>Dikarya</taxon>
        <taxon>Basidiomycota</taxon>
        <taxon>Agaricomycotina</taxon>
        <taxon>Agaricomycetes</taxon>
        <taxon>Agaricomycetidae</taxon>
        <taxon>Agaricales</taxon>
        <taxon>Schizophyllaceae</taxon>
        <taxon>Schizophyllum</taxon>
    </lineage>
</organism>
<accession>A0A550CSC3</accession>
<dbReference type="AlphaFoldDB" id="A0A550CSC3"/>
<sequence>MSLLQHVSALEPLLPRLSLRMRVVVCTSIALNLTLAVGYLVFESAHGRDPFNWQATASERTPIFIVATFSLVYHVLVLMGEAAANGVRAYRARRRLVAAEERMESMLGQPVNADATSSAYSSMPSMAFAWLVSAAWLGPIGIYGFVLISGRGFPGREPPFWLAMIAMVLQVCALATSVCTATFAMHERRYGARAIYLP</sequence>
<evidence type="ECO:0000256" key="1">
    <source>
        <dbReference type="SAM" id="Phobius"/>
    </source>
</evidence>
<feature type="transmembrane region" description="Helical" evidence="1">
    <location>
        <begin position="21"/>
        <end position="42"/>
    </location>
</feature>
<name>A0A550CSC3_9AGAR</name>
<keyword evidence="1" id="KW-0812">Transmembrane</keyword>
<keyword evidence="3" id="KW-1185">Reference proteome</keyword>
<evidence type="ECO:0000313" key="2">
    <source>
        <dbReference type="EMBL" id="TRM67691.1"/>
    </source>
</evidence>
<proteinExistence type="predicted"/>
<reference evidence="2 3" key="1">
    <citation type="journal article" date="2019" name="New Phytol.">
        <title>Comparative genomics reveals unique wood-decay strategies and fruiting body development in the Schizophyllaceae.</title>
        <authorList>
            <person name="Almasi E."/>
            <person name="Sahu N."/>
            <person name="Krizsan K."/>
            <person name="Balint B."/>
            <person name="Kovacs G.M."/>
            <person name="Kiss B."/>
            <person name="Cseklye J."/>
            <person name="Drula E."/>
            <person name="Henrissat B."/>
            <person name="Nagy I."/>
            <person name="Chovatia M."/>
            <person name="Adam C."/>
            <person name="LaButti K."/>
            <person name="Lipzen A."/>
            <person name="Riley R."/>
            <person name="Grigoriev I.V."/>
            <person name="Nagy L.G."/>
        </authorList>
    </citation>
    <scope>NUCLEOTIDE SEQUENCE [LARGE SCALE GENOMIC DNA]</scope>
    <source>
        <strain evidence="2 3">NL-1724</strain>
    </source>
</reference>
<feature type="transmembrane region" description="Helical" evidence="1">
    <location>
        <begin position="127"/>
        <end position="148"/>
    </location>
</feature>
<dbReference type="EMBL" id="VDMD01000002">
    <property type="protein sequence ID" value="TRM67691.1"/>
    <property type="molecule type" value="Genomic_DNA"/>
</dbReference>
<evidence type="ECO:0000313" key="3">
    <source>
        <dbReference type="Proteomes" id="UP000320762"/>
    </source>
</evidence>
<dbReference type="Proteomes" id="UP000320762">
    <property type="component" value="Unassembled WGS sequence"/>
</dbReference>